<evidence type="ECO:0000313" key="3">
    <source>
        <dbReference type="Proteomes" id="UP000887116"/>
    </source>
</evidence>
<feature type="compositionally biased region" description="Basic and acidic residues" evidence="1">
    <location>
        <begin position="204"/>
        <end position="221"/>
    </location>
</feature>
<name>A0A8X6FLF3_TRICU</name>
<comment type="caution">
    <text evidence="2">The sequence shown here is derived from an EMBL/GenBank/DDBJ whole genome shotgun (WGS) entry which is preliminary data.</text>
</comment>
<feature type="compositionally biased region" description="Polar residues" evidence="1">
    <location>
        <begin position="280"/>
        <end position="298"/>
    </location>
</feature>
<proteinExistence type="predicted"/>
<feature type="region of interest" description="Disordered" evidence="1">
    <location>
        <begin position="54"/>
        <end position="76"/>
    </location>
</feature>
<dbReference type="EMBL" id="BMAO01012638">
    <property type="protein sequence ID" value="GFQ82887.1"/>
    <property type="molecule type" value="Genomic_DNA"/>
</dbReference>
<evidence type="ECO:0000256" key="1">
    <source>
        <dbReference type="SAM" id="MobiDB-lite"/>
    </source>
</evidence>
<protein>
    <submittedName>
        <fullName evidence="2">Uncharacterized protein</fullName>
    </submittedName>
</protein>
<feature type="region of interest" description="Disordered" evidence="1">
    <location>
        <begin position="189"/>
        <end position="249"/>
    </location>
</feature>
<feature type="compositionally biased region" description="Basic and acidic residues" evidence="1">
    <location>
        <begin position="299"/>
        <end position="311"/>
    </location>
</feature>
<sequence length="687" mass="77995">MSEKSSSSENTDIDEEVDDIIVIDEVNDDLEEGEITDGEPEVKILKYPKTKPKKLPRRYNLHNRSSNKHRNCKHKTKNKLKNSTYSFATPLKKHKSSCHRHNLEKHRLPVERLNSAKSEFNLYDLKYKENQTTYVSSSQVKSAFKNYTSPPRAASKSEKIAPNNYPNHENEDNFSRLLLNYKKAKERFNQKTEKVDSNCQNNSSKRDNTTQNTNDKKEHISPTRAHFHGKTRLNSIEKKNESESEDDDVDELRRIALATFAKKLKAEKESLENIDEVASFDSNDVSNSPSEIPSQKPSESFHAENDNGSRDNYDVVDMDIDDDENLENLSNSNLFIIDKTPASSEFSQKFPAIEHNQDCNVNVCDATQDISPKNGTEPLSNTQFKSNEDFEEELLRAELIASLNSTQRELPSPPCNIPLKGKLEVSNKILNSVQKTNVAKPHNVYPKGPVRNLVKRSSKAIIQGKPKFSKLTSKTIKPPPPRSINAAQKRLIITLNNDTTTEESEEESDKNIATQENVPVSSIEALISSARQKSDVNQSKISNSNDVSCLSKAQQEEYNNLKKILAEKEPYSVPPPIVKEKIVPDQTHLNFLIDKISVAKDTLEKELGKKNQLQTELLKKKQNYMASKLKVQLLKEQLHAAEKLRAANLESWKQSSAKLDVFKKSVSKWKNLIQLLETELSSRCSHS</sequence>
<dbReference type="AlphaFoldDB" id="A0A8X6FLF3"/>
<gene>
    <name evidence="2" type="primary">NCL1_35974</name>
    <name evidence="2" type="ORF">TNCT_356061</name>
</gene>
<evidence type="ECO:0000313" key="2">
    <source>
        <dbReference type="EMBL" id="GFQ82887.1"/>
    </source>
</evidence>
<reference evidence="2" key="1">
    <citation type="submission" date="2020-07" db="EMBL/GenBank/DDBJ databases">
        <title>Multicomponent nature underlies the extraordinary mechanical properties of spider dragline silk.</title>
        <authorList>
            <person name="Kono N."/>
            <person name="Nakamura H."/>
            <person name="Mori M."/>
            <person name="Yoshida Y."/>
            <person name="Ohtoshi R."/>
            <person name="Malay A.D."/>
            <person name="Moran D.A.P."/>
            <person name="Tomita M."/>
            <person name="Numata K."/>
            <person name="Arakawa K."/>
        </authorList>
    </citation>
    <scope>NUCLEOTIDE SEQUENCE</scope>
</reference>
<dbReference type="OrthoDB" id="6431474at2759"/>
<organism evidence="2 3">
    <name type="scientific">Trichonephila clavata</name>
    <name type="common">Joro spider</name>
    <name type="synonym">Nephila clavata</name>
    <dbReference type="NCBI Taxonomy" id="2740835"/>
    <lineage>
        <taxon>Eukaryota</taxon>
        <taxon>Metazoa</taxon>
        <taxon>Ecdysozoa</taxon>
        <taxon>Arthropoda</taxon>
        <taxon>Chelicerata</taxon>
        <taxon>Arachnida</taxon>
        <taxon>Araneae</taxon>
        <taxon>Araneomorphae</taxon>
        <taxon>Entelegynae</taxon>
        <taxon>Araneoidea</taxon>
        <taxon>Nephilidae</taxon>
        <taxon>Trichonephila</taxon>
    </lineage>
</organism>
<feature type="region of interest" description="Disordered" evidence="1">
    <location>
        <begin position="280"/>
        <end position="311"/>
    </location>
</feature>
<keyword evidence="3" id="KW-1185">Reference proteome</keyword>
<dbReference type="Proteomes" id="UP000887116">
    <property type="component" value="Unassembled WGS sequence"/>
</dbReference>
<accession>A0A8X6FLF3</accession>
<feature type="region of interest" description="Disordered" evidence="1">
    <location>
        <begin position="147"/>
        <end position="173"/>
    </location>
</feature>